<dbReference type="InterPro" id="IPR015943">
    <property type="entry name" value="WD40/YVTN_repeat-like_dom_sf"/>
</dbReference>
<evidence type="ECO:0000313" key="2">
    <source>
        <dbReference type="EMBL" id="CAL5140379.1"/>
    </source>
</evidence>
<organism evidence="2 3">
    <name type="scientific">Calicophoron daubneyi</name>
    <name type="common">Rumen fluke</name>
    <name type="synonym">Paramphistomum daubneyi</name>
    <dbReference type="NCBI Taxonomy" id="300641"/>
    <lineage>
        <taxon>Eukaryota</taxon>
        <taxon>Metazoa</taxon>
        <taxon>Spiralia</taxon>
        <taxon>Lophotrochozoa</taxon>
        <taxon>Platyhelminthes</taxon>
        <taxon>Trematoda</taxon>
        <taxon>Digenea</taxon>
        <taxon>Plagiorchiida</taxon>
        <taxon>Pronocephalata</taxon>
        <taxon>Paramphistomoidea</taxon>
        <taxon>Paramphistomidae</taxon>
        <taxon>Calicophoron</taxon>
    </lineage>
</organism>
<accession>A0AAV2TYD7</accession>
<dbReference type="SUPFAM" id="SSF50978">
    <property type="entry name" value="WD40 repeat-like"/>
    <property type="match status" value="1"/>
</dbReference>
<dbReference type="Gene3D" id="2.130.10.10">
    <property type="entry name" value="YVTN repeat-like/Quinoprotein amine dehydrogenase"/>
    <property type="match status" value="2"/>
</dbReference>
<dbReference type="PANTHER" id="PTHR19855">
    <property type="entry name" value="WD40 REPEAT PROTEIN 12, 37"/>
    <property type="match status" value="1"/>
</dbReference>
<evidence type="ECO:0000256" key="1">
    <source>
        <dbReference type="SAM" id="MobiDB-lite"/>
    </source>
</evidence>
<dbReference type="InterPro" id="IPR036322">
    <property type="entry name" value="WD40_repeat_dom_sf"/>
</dbReference>
<protein>
    <submittedName>
        <fullName evidence="2">Uncharacterized protein</fullName>
    </submittedName>
</protein>
<dbReference type="EMBL" id="CAXLJL010000711">
    <property type="protein sequence ID" value="CAL5140379.1"/>
    <property type="molecule type" value="Genomic_DNA"/>
</dbReference>
<dbReference type="GO" id="GO:0005634">
    <property type="term" value="C:nucleus"/>
    <property type="evidence" value="ECO:0007669"/>
    <property type="project" value="TreeGrafter"/>
</dbReference>
<feature type="region of interest" description="Disordered" evidence="1">
    <location>
        <begin position="166"/>
        <end position="210"/>
    </location>
</feature>
<dbReference type="PANTHER" id="PTHR19855:SF11">
    <property type="entry name" value="RIBOSOME BIOGENESIS PROTEIN WDR12"/>
    <property type="match status" value="1"/>
</dbReference>
<sequence>MHSGWIWTIESYETTVVTGCWDGNLRSWALSATGLSPLATYQLRAPVLCSAFLNSHLLVVGAQQSVYLIDLRTPSDQPPALCMRHKKAVLCLDAFGNASGNSSIEWDVNACPVLPDGDQTLSTYDSYSSLSSIAASDGVADFPMDPITLFTDGSEAKKEIDPVEQITEDLGKSSATCTRVTDHPINENQPESGDAPPQTSNSTSSTNLFTGSSDHTLAGWDLRNPSTPAIKHRFTTYPRKISLLDNGELWVAEPPGRIHVFDTRQGNLQLVHTNELPGWNRGFGGLKAVPGCVFASGLHGTVEAFHPTRPLIPMGSKPVAEKIKASPTCLTARAGLLAVGSGDGSVYIWTTKRKTAEES</sequence>
<evidence type="ECO:0000313" key="3">
    <source>
        <dbReference type="Proteomes" id="UP001497525"/>
    </source>
</evidence>
<name>A0AAV2TYD7_CALDB</name>
<gene>
    <name evidence="2" type="ORF">CDAUBV1_LOCUS15704</name>
</gene>
<dbReference type="Proteomes" id="UP001497525">
    <property type="component" value="Unassembled WGS sequence"/>
</dbReference>
<feature type="compositionally biased region" description="Low complexity" evidence="1">
    <location>
        <begin position="199"/>
        <end position="210"/>
    </location>
</feature>
<dbReference type="AlphaFoldDB" id="A0AAV2TYD7"/>
<reference evidence="2" key="1">
    <citation type="submission" date="2024-06" db="EMBL/GenBank/DDBJ databases">
        <authorList>
            <person name="Liu X."/>
            <person name="Lenzi L."/>
            <person name="Haldenby T S."/>
            <person name="Uol C."/>
        </authorList>
    </citation>
    <scope>NUCLEOTIDE SEQUENCE</scope>
</reference>
<comment type="caution">
    <text evidence="2">The sequence shown here is derived from an EMBL/GenBank/DDBJ whole genome shotgun (WGS) entry which is preliminary data.</text>
</comment>
<proteinExistence type="predicted"/>